<dbReference type="InterPro" id="IPR044275">
    <property type="entry name" value="KRP"/>
</dbReference>
<keyword evidence="3" id="KW-0649">Protein kinase inhibitor</keyword>
<keyword evidence="4" id="KW-0131">Cell cycle</keyword>
<comment type="subcellular location">
    <subcellularLocation>
        <location evidence="1">Nucleus</location>
        <location evidence="1">Nucleoplasm</location>
    </subcellularLocation>
</comment>
<dbReference type="PANTHER" id="PTHR46776">
    <property type="entry name" value="CYCLIN-DEPENDENT KINASE INHIBITOR 4-RELATED"/>
    <property type="match status" value="1"/>
</dbReference>
<protein>
    <submittedName>
        <fullName evidence="7">Putative cyclin-dependent kinase inhibitor</fullName>
    </submittedName>
</protein>
<dbReference type="GO" id="GO:0004861">
    <property type="term" value="F:cyclin-dependent protein serine/threonine kinase inhibitor activity"/>
    <property type="evidence" value="ECO:0007669"/>
    <property type="project" value="InterPro"/>
</dbReference>
<feature type="compositionally biased region" description="Basic and acidic residues" evidence="5">
    <location>
        <begin position="92"/>
        <end position="108"/>
    </location>
</feature>
<sequence>MNENGVGKRPRTQDDRLSYEPQPTKRVMTTYRDIIRMLFMKPSAVEEQCSSTVTSDESSTSFYSSNNNLNLNRITDGEVDSAAAAQAGTSRHCGDQTIRRREMGLTRAEEEEEVDSHSMEKKKKKPQNMPEESELDEFFSAAEKDIQKQFQNKYNYDIVKDMPLEGPYEWVQLKL</sequence>
<dbReference type="AlphaFoldDB" id="A0A396GRY0"/>
<dbReference type="Gramene" id="rna48684">
    <property type="protein sequence ID" value="RHN42264.1"/>
    <property type="gene ID" value="gene48684"/>
</dbReference>
<dbReference type="GO" id="GO:0051726">
    <property type="term" value="P:regulation of cell cycle"/>
    <property type="evidence" value="ECO:0007669"/>
    <property type="project" value="InterPro"/>
</dbReference>
<proteinExistence type="inferred from homology"/>
<comment type="similarity">
    <text evidence="2">Belongs to the CDI family. ICK/KRP subfamily.</text>
</comment>
<evidence type="ECO:0000259" key="6">
    <source>
        <dbReference type="Pfam" id="PF02234"/>
    </source>
</evidence>
<evidence type="ECO:0000313" key="7">
    <source>
        <dbReference type="EMBL" id="RHN42264.1"/>
    </source>
</evidence>
<dbReference type="Proteomes" id="UP000265566">
    <property type="component" value="Chromosome 8"/>
</dbReference>
<gene>
    <name evidence="7" type="ORF">MtrunA17_Chr8g0374981</name>
</gene>
<feature type="region of interest" description="Disordered" evidence="5">
    <location>
        <begin position="1"/>
        <end position="24"/>
    </location>
</feature>
<evidence type="ECO:0000256" key="1">
    <source>
        <dbReference type="ARBA" id="ARBA00004642"/>
    </source>
</evidence>
<evidence type="ECO:0000256" key="5">
    <source>
        <dbReference type="SAM" id="MobiDB-lite"/>
    </source>
</evidence>
<dbReference type="InterPro" id="IPR044898">
    <property type="entry name" value="CDI_dom_sf"/>
</dbReference>
<dbReference type="Pfam" id="PF02234">
    <property type="entry name" value="CDI"/>
    <property type="match status" value="1"/>
</dbReference>
<evidence type="ECO:0000256" key="4">
    <source>
        <dbReference type="ARBA" id="ARBA00023306"/>
    </source>
</evidence>
<accession>A0A396GRY0</accession>
<evidence type="ECO:0000256" key="3">
    <source>
        <dbReference type="ARBA" id="ARBA00023013"/>
    </source>
</evidence>
<dbReference type="GO" id="GO:0005654">
    <property type="term" value="C:nucleoplasm"/>
    <property type="evidence" value="ECO:0007669"/>
    <property type="project" value="UniProtKB-SubCell"/>
</dbReference>
<name>A0A396GRY0_MEDTR</name>
<comment type="caution">
    <text evidence="7">The sequence shown here is derived from an EMBL/GenBank/DDBJ whole genome shotgun (WGS) entry which is preliminary data.</text>
</comment>
<organism evidence="7">
    <name type="scientific">Medicago truncatula</name>
    <name type="common">Barrel medic</name>
    <name type="synonym">Medicago tribuloides</name>
    <dbReference type="NCBI Taxonomy" id="3880"/>
    <lineage>
        <taxon>Eukaryota</taxon>
        <taxon>Viridiplantae</taxon>
        <taxon>Streptophyta</taxon>
        <taxon>Embryophyta</taxon>
        <taxon>Tracheophyta</taxon>
        <taxon>Spermatophyta</taxon>
        <taxon>Magnoliopsida</taxon>
        <taxon>eudicotyledons</taxon>
        <taxon>Gunneridae</taxon>
        <taxon>Pentapetalae</taxon>
        <taxon>rosids</taxon>
        <taxon>fabids</taxon>
        <taxon>Fabales</taxon>
        <taxon>Fabaceae</taxon>
        <taxon>Papilionoideae</taxon>
        <taxon>50 kb inversion clade</taxon>
        <taxon>NPAAA clade</taxon>
        <taxon>Hologalegina</taxon>
        <taxon>IRL clade</taxon>
        <taxon>Trifolieae</taxon>
        <taxon>Medicago</taxon>
    </lineage>
</organism>
<dbReference type="Gene3D" id="4.10.365.10">
    <property type="entry name" value="p27"/>
    <property type="match status" value="1"/>
</dbReference>
<evidence type="ECO:0000256" key="2">
    <source>
        <dbReference type="ARBA" id="ARBA00010274"/>
    </source>
</evidence>
<dbReference type="InterPro" id="IPR003175">
    <property type="entry name" value="CDI_dom"/>
</dbReference>
<feature type="region of interest" description="Disordered" evidence="5">
    <location>
        <begin position="82"/>
        <end position="136"/>
    </location>
</feature>
<dbReference type="EMBL" id="PSQE01000008">
    <property type="protein sequence ID" value="RHN42264.1"/>
    <property type="molecule type" value="Genomic_DNA"/>
</dbReference>
<dbReference type="OrthoDB" id="9940972at2759"/>
<reference evidence="7" key="1">
    <citation type="journal article" date="2018" name="Nat. Plants">
        <title>Whole-genome landscape of Medicago truncatula symbiotic genes.</title>
        <authorList>
            <person name="Pecrix Y."/>
            <person name="Gamas P."/>
            <person name="Carrere S."/>
        </authorList>
    </citation>
    <scope>NUCLEOTIDE SEQUENCE</scope>
    <source>
        <tissue evidence="7">Leaves</tissue>
    </source>
</reference>
<feature type="domain" description="Cyclin-dependent kinase inhibitor" evidence="6">
    <location>
        <begin position="129"/>
        <end position="173"/>
    </location>
</feature>